<evidence type="ECO:0000259" key="2">
    <source>
        <dbReference type="PROSITE" id="PS51704"/>
    </source>
</evidence>
<dbReference type="STRING" id="104663.SAMN04488121_103696"/>
<dbReference type="Pfam" id="PF03009">
    <property type="entry name" value="GDPD"/>
    <property type="match status" value="1"/>
</dbReference>
<dbReference type="AlphaFoldDB" id="A0A1G7S103"/>
<dbReference type="Gene3D" id="3.20.20.190">
    <property type="entry name" value="Phosphatidylinositol (PI) phosphodiesterase"/>
    <property type="match status" value="1"/>
</dbReference>
<dbReference type="PANTHER" id="PTHR46211">
    <property type="entry name" value="GLYCEROPHOSPHORYL DIESTER PHOSPHODIESTERASE"/>
    <property type="match status" value="1"/>
</dbReference>
<accession>A0A1G7S103</accession>
<feature type="signal peptide" evidence="1">
    <location>
        <begin position="1"/>
        <end position="20"/>
    </location>
</feature>
<dbReference type="InterPro" id="IPR030395">
    <property type="entry name" value="GP_PDE_dom"/>
</dbReference>
<dbReference type="PROSITE" id="PS51704">
    <property type="entry name" value="GP_PDE"/>
    <property type="match status" value="1"/>
</dbReference>
<organism evidence="3 4">
    <name type="scientific">Chitinophaga filiformis</name>
    <name type="common">Myxococcus filiformis</name>
    <name type="synonym">Flexibacter filiformis</name>
    <dbReference type="NCBI Taxonomy" id="104663"/>
    <lineage>
        <taxon>Bacteria</taxon>
        <taxon>Pseudomonadati</taxon>
        <taxon>Bacteroidota</taxon>
        <taxon>Chitinophagia</taxon>
        <taxon>Chitinophagales</taxon>
        <taxon>Chitinophagaceae</taxon>
        <taxon>Chitinophaga</taxon>
    </lineage>
</organism>
<dbReference type="PROSITE" id="PS50007">
    <property type="entry name" value="PIPLC_X_DOMAIN"/>
    <property type="match status" value="1"/>
</dbReference>
<gene>
    <name evidence="3" type="ORF">SAMN04488121_103696</name>
</gene>
<protein>
    <submittedName>
        <fullName evidence="3">Glycerophosphoryl diester phosphodiesterase</fullName>
    </submittedName>
</protein>
<dbReference type="Proteomes" id="UP000199045">
    <property type="component" value="Unassembled WGS sequence"/>
</dbReference>
<dbReference type="GO" id="GO:0006629">
    <property type="term" value="P:lipid metabolic process"/>
    <property type="evidence" value="ECO:0007669"/>
    <property type="project" value="InterPro"/>
</dbReference>
<dbReference type="EMBL" id="FNBN01000003">
    <property type="protein sequence ID" value="SDG16705.1"/>
    <property type="molecule type" value="Genomic_DNA"/>
</dbReference>
<name>A0A1G7S103_CHIFI</name>
<reference evidence="3 4" key="1">
    <citation type="submission" date="2016-10" db="EMBL/GenBank/DDBJ databases">
        <authorList>
            <person name="de Groot N.N."/>
        </authorList>
    </citation>
    <scope>NUCLEOTIDE SEQUENCE [LARGE SCALE GENOMIC DNA]</scope>
    <source>
        <strain evidence="3 4">DSM 527</strain>
    </source>
</reference>
<evidence type="ECO:0000313" key="3">
    <source>
        <dbReference type="EMBL" id="SDG16705.1"/>
    </source>
</evidence>
<feature type="domain" description="GP-PDE" evidence="2">
    <location>
        <begin position="24"/>
        <end position="293"/>
    </location>
</feature>
<dbReference type="SUPFAM" id="SSF51695">
    <property type="entry name" value="PLC-like phosphodiesterases"/>
    <property type="match status" value="1"/>
</dbReference>
<feature type="chain" id="PRO_5011557455" evidence="1">
    <location>
        <begin position="21"/>
        <end position="299"/>
    </location>
</feature>
<keyword evidence="1" id="KW-0732">Signal</keyword>
<evidence type="ECO:0000313" key="4">
    <source>
        <dbReference type="Proteomes" id="UP000199045"/>
    </source>
</evidence>
<dbReference type="CDD" id="cd08567">
    <property type="entry name" value="GDPD_SpGDE_like"/>
    <property type="match status" value="1"/>
</dbReference>
<proteinExistence type="predicted"/>
<sequence length="299" mass="33920">MMKRTFLLAAMIAATAHASAQQKTDVQAHRGGRGLMPENTIPVMLHAIDLGVRTLELDCVISSDNKVVVSHDVFMSSAFVRKPDGSDIKKEEEKQYALYTMTYDSIRKYDVGTKPHPQFPEQVKMKAYKPLLADLIDSVEAYVKKHHLKPVYYNIETKCSPDGDNKYHPKPDVFAKMVMDVIKKKKIADRVTIQSFDVRTLQIIHKTDPKQTLALLIMNKETFATNLETLGFTPAIYSPYYLMVTPELVKEAHDKKVQVLPWTVNEVSDMEKMMSLHVDGIITDYPDRLVKVAGSYQGK</sequence>
<dbReference type="PANTHER" id="PTHR46211:SF14">
    <property type="entry name" value="GLYCEROPHOSPHODIESTER PHOSPHODIESTERASE"/>
    <property type="match status" value="1"/>
</dbReference>
<dbReference type="GO" id="GO:0008081">
    <property type="term" value="F:phosphoric diester hydrolase activity"/>
    <property type="evidence" value="ECO:0007669"/>
    <property type="project" value="InterPro"/>
</dbReference>
<dbReference type="InterPro" id="IPR017946">
    <property type="entry name" value="PLC-like_Pdiesterase_TIM-brl"/>
</dbReference>
<evidence type="ECO:0000256" key="1">
    <source>
        <dbReference type="SAM" id="SignalP"/>
    </source>
</evidence>